<sequence length="37" mass="4055">MPKCKSVDFYSIFNRIAVLGAGIDGLQFNLAGRTSYT</sequence>
<evidence type="ECO:0000313" key="1">
    <source>
        <dbReference type="EMBL" id="EJI85336.1"/>
    </source>
</evidence>
<name>J1QIJ2_9ALTE</name>
<evidence type="ECO:0000313" key="2">
    <source>
        <dbReference type="Proteomes" id="UP000012043"/>
    </source>
</evidence>
<proteinExistence type="predicted"/>
<gene>
    <name evidence="1" type="ORF">AEST_16750</name>
</gene>
<reference evidence="1 2" key="1">
    <citation type="journal article" date="2012" name="J. Bacteriol.">
        <title>Genome Sequence of Pectin-Degrading Alishewanella aestuarii Strain B11T, Isolated from Tidal Flat Sediment.</title>
        <authorList>
            <person name="Jung J."/>
            <person name="Choi S."/>
            <person name="Chun J."/>
            <person name="Park W."/>
        </authorList>
    </citation>
    <scope>NUCLEOTIDE SEQUENCE [LARGE SCALE GENOMIC DNA]</scope>
    <source>
        <strain evidence="1 2">B11</strain>
    </source>
</reference>
<organism evidence="1 2">
    <name type="scientific">Alishewanella aestuarii B11</name>
    <dbReference type="NCBI Taxonomy" id="1197174"/>
    <lineage>
        <taxon>Bacteria</taxon>
        <taxon>Pseudomonadati</taxon>
        <taxon>Pseudomonadota</taxon>
        <taxon>Gammaproteobacteria</taxon>
        <taxon>Alteromonadales</taxon>
        <taxon>Alteromonadaceae</taxon>
        <taxon>Alishewanella</taxon>
    </lineage>
</organism>
<accession>J1QIJ2</accession>
<dbReference type="EMBL" id="ALAB01000024">
    <property type="protein sequence ID" value="EJI85336.1"/>
    <property type="molecule type" value="Genomic_DNA"/>
</dbReference>
<dbReference type="Proteomes" id="UP000012043">
    <property type="component" value="Unassembled WGS sequence"/>
</dbReference>
<dbReference type="AlphaFoldDB" id="J1QIJ2"/>
<keyword evidence="2" id="KW-1185">Reference proteome</keyword>
<comment type="caution">
    <text evidence="1">The sequence shown here is derived from an EMBL/GenBank/DDBJ whole genome shotgun (WGS) entry which is preliminary data.</text>
</comment>
<dbReference type="PATRIC" id="fig|1197174.4.peg.1639"/>
<protein>
    <submittedName>
        <fullName evidence="1">Uncharacterized protein</fullName>
    </submittedName>
</protein>